<proteinExistence type="predicted"/>
<name>A0A0D0BH55_9AGAR</name>
<evidence type="ECO:0000259" key="4">
    <source>
        <dbReference type="Pfam" id="PF22939"/>
    </source>
</evidence>
<dbReference type="Pfam" id="PF22939">
    <property type="entry name" value="WHD_GPIID"/>
    <property type="match status" value="1"/>
</dbReference>
<sequence length="343" mass="37690">VEEVLINLPQDLKAIYSHALDKVERGKQAEDVHHLLLWLLYAFKPLNVDQVQEILAISIQKQTVKNSKGMKLRLHAIIDSSLVTVGTNNVVQFAHASVKEFLVEHYVSKQDKHIFEINELLAHDTIAQACILYLMYYGDNKNQPKKAALLDYASKFWPVHARRVEGKQQPKSSLETLSRNILADSSQVFLVWRKYHHKWGNEAVVQLFLEKGADVNVQGGEYGNALQAAVYNGNEAVVQLLLESGADINPQGNANGNALQAAARWGNEAVVQLLLEKGADINVQGGKYGNALQAAAYNGNKAAVKLLLVMGADINAYGGKYGNALQAAAYNGNEAVIKLLLEA</sequence>
<evidence type="ECO:0000256" key="2">
    <source>
        <dbReference type="ARBA" id="ARBA00023043"/>
    </source>
</evidence>
<evidence type="ECO:0000256" key="1">
    <source>
        <dbReference type="ARBA" id="ARBA00022737"/>
    </source>
</evidence>
<evidence type="ECO:0000313" key="6">
    <source>
        <dbReference type="Proteomes" id="UP000053593"/>
    </source>
</evidence>
<dbReference type="HOGENOM" id="CLU_000288_34_23_1"/>
<feature type="repeat" description="ANK" evidence="3">
    <location>
        <begin position="254"/>
        <end position="286"/>
    </location>
</feature>
<accession>A0A0D0BH55</accession>
<dbReference type="InterPro" id="IPR054471">
    <property type="entry name" value="GPIID_WHD"/>
</dbReference>
<gene>
    <name evidence="5" type="ORF">GYMLUDRAFT_138510</name>
</gene>
<dbReference type="PROSITE" id="PS50088">
    <property type="entry name" value="ANK_REPEAT"/>
    <property type="match status" value="3"/>
</dbReference>
<dbReference type="AlphaFoldDB" id="A0A0D0BH55"/>
<keyword evidence="6" id="KW-1185">Reference proteome</keyword>
<protein>
    <submittedName>
        <fullName evidence="5">Unplaced genomic scaffold GYMLUscaffold_72, whole genome shotgun sequence</fullName>
    </submittedName>
</protein>
<dbReference type="InterPro" id="IPR036770">
    <property type="entry name" value="Ankyrin_rpt-contain_sf"/>
</dbReference>
<keyword evidence="2 3" id="KW-0040">ANK repeat</keyword>
<organism evidence="5 6">
    <name type="scientific">Collybiopsis luxurians FD-317 M1</name>
    <dbReference type="NCBI Taxonomy" id="944289"/>
    <lineage>
        <taxon>Eukaryota</taxon>
        <taxon>Fungi</taxon>
        <taxon>Dikarya</taxon>
        <taxon>Basidiomycota</taxon>
        <taxon>Agaricomycotina</taxon>
        <taxon>Agaricomycetes</taxon>
        <taxon>Agaricomycetidae</taxon>
        <taxon>Agaricales</taxon>
        <taxon>Marasmiineae</taxon>
        <taxon>Omphalotaceae</taxon>
        <taxon>Collybiopsis</taxon>
        <taxon>Collybiopsis luxurians</taxon>
    </lineage>
</organism>
<feature type="repeat" description="ANK" evidence="3">
    <location>
        <begin position="287"/>
        <end position="319"/>
    </location>
</feature>
<dbReference type="Gene3D" id="1.25.40.20">
    <property type="entry name" value="Ankyrin repeat-containing domain"/>
    <property type="match status" value="1"/>
</dbReference>
<dbReference type="PANTHER" id="PTHR24189:SF50">
    <property type="entry name" value="ANKYRIN REPEAT AND SOCS BOX PROTEIN 2"/>
    <property type="match status" value="1"/>
</dbReference>
<keyword evidence="1" id="KW-0677">Repeat</keyword>
<dbReference type="InterPro" id="IPR050745">
    <property type="entry name" value="Multifunctional_regulatory"/>
</dbReference>
<dbReference type="PROSITE" id="PS50297">
    <property type="entry name" value="ANK_REP_REGION"/>
    <property type="match status" value="2"/>
</dbReference>
<evidence type="ECO:0000313" key="5">
    <source>
        <dbReference type="EMBL" id="KIK54071.1"/>
    </source>
</evidence>
<dbReference type="OrthoDB" id="194358at2759"/>
<dbReference type="Proteomes" id="UP000053593">
    <property type="component" value="Unassembled WGS sequence"/>
</dbReference>
<dbReference type="Pfam" id="PF12796">
    <property type="entry name" value="Ank_2"/>
    <property type="match status" value="2"/>
</dbReference>
<feature type="non-terminal residue" evidence="5">
    <location>
        <position position="1"/>
    </location>
</feature>
<feature type="repeat" description="ANK" evidence="3">
    <location>
        <begin position="221"/>
        <end position="253"/>
    </location>
</feature>
<feature type="non-terminal residue" evidence="5">
    <location>
        <position position="343"/>
    </location>
</feature>
<dbReference type="PANTHER" id="PTHR24189">
    <property type="entry name" value="MYOTROPHIN"/>
    <property type="match status" value="1"/>
</dbReference>
<feature type="domain" description="GPI inositol-deacylase winged helix" evidence="4">
    <location>
        <begin position="30"/>
        <end position="105"/>
    </location>
</feature>
<dbReference type="InterPro" id="IPR002110">
    <property type="entry name" value="Ankyrin_rpt"/>
</dbReference>
<dbReference type="EMBL" id="KN834820">
    <property type="protein sequence ID" value="KIK54071.1"/>
    <property type="molecule type" value="Genomic_DNA"/>
</dbReference>
<evidence type="ECO:0000256" key="3">
    <source>
        <dbReference type="PROSITE-ProRule" id="PRU00023"/>
    </source>
</evidence>
<dbReference type="SUPFAM" id="SSF48403">
    <property type="entry name" value="Ankyrin repeat"/>
    <property type="match status" value="1"/>
</dbReference>
<dbReference type="SMART" id="SM00248">
    <property type="entry name" value="ANK"/>
    <property type="match status" value="4"/>
</dbReference>
<reference evidence="5 6" key="1">
    <citation type="submission" date="2014-04" db="EMBL/GenBank/DDBJ databases">
        <title>Evolutionary Origins and Diversification of the Mycorrhizal Mutualists.</title>
        <authorList>
            <consortium name="DOE Joint Genome Institute"/>
            <consortium name="Mycorrhizal Genomics Consortium"/>
            <person name="Kohler A."/>
            <person name="Kuo A."/>
            <person name="Nagy L.G."/>
            <person name="Floudas D."/>
            <person name="Copeland A."/>
            <person name="Barry K.W."/>
            <person name="Cichocki N."/>
            <person name="Veneault-Fourrey C."/>
            <person name="LaButti K."/>
            <person name="Lindquist E.A."/>
            <person name="Lipzen A."/>
            <person name="Lundell T."/>
            <person name="Morin E."/>
            <person name="Murat C."/>
            <person name="Riley R."/>
            <person name="Ohm R."/>
            <person name="Sun H."/>
            <person name="Tunlid A."/>
            <person name="Henrissat B."/>
            <person name="Grigoriev I.V."/>
            <person name="Hibbett D.S."/>
            <person name="Martin F."/>
        </authorList>
    </citation>
    <scope>NUCLEOTIDE SEQUENCE [LARGE SCALE GENOMIC DNA]</scope>
    <source>
        <strain evidence="5 6">FD-317 M1</strain>
    </source>
</reference>